<organism evidence="1 2">
    <name type="scientific">Poseidonocella sedimentorum</name>
    <dbReference type="NCBI Taxonomy" id="871652"/>
    <lineage>
        <taxon>Bacteria</taxon>
        <taxon>Pseudomonadati</taxon>
        <taxon>Pseudomonadota</taxon>
        <taxon>Alphaproteobacteria</taxon>
        <taxon>Rhodobacterales</taxon>
        <taxon>Roseobacteraceae</taxon>
        <taxon>Poseidonocella</taxon>
    </lineage>
</organism>
<reference evidence="1 2" key="1">
    <citation type="submission" date="2016-10" db="EMBL/GenBank/DDBJ databases">
        <authorList>
            <person name="de Groot N.N."/>
        </authorList>
    </citation>
    <scope>NUCLEOTIDE SEQUENCE [LARGE SCALE GENOMIC DNA]</scope>
    <source>
        <strain evidence="2">KMM 9023,NRIC 0796,JCM 17311,KCTC 23692</strain>
    </source>
</reference>
<dbReference type="EMBL" id="FOYI01000016">
    <property type="protein sequence ID" value="SFR19376.1"/>
    <property type="molecule type" value="Genomic_DNA"/>
</dbReference>
<dbReference type="Pfam" id="PF17784">
    <property type="entry name" value="Sulfotransfer_4"/>
    <property type="match status" value="1"/>
</dbReference>
<evidence type="ECO:0000313" key="2">
    <source>
        <dbReference type="Proteomes" id="UP000199302"/>
    </source>
</evidence>
<dbReference type="Proteomes" id="UP000199302">
    <property type="component" value="Unassembled WGS sequence"/>
</dbReference>
<evidence type="ECO:0008006" key="3">
    <source>
        <dbReference type="Google" id="ProtNLM"/>
    </source>
</evidence>
<gene>
    <name evidence="1" type="ORF">SAMN04515673_11639</name>
</gene>
<evidence type="ECO:0000313" key="1">
    <source>
        <dbReference type="EMBL" id="SFR19376.1"/>
    </source>
</evidence>
<sequence length="280" mass="30892">MIHIKHLPAIFRKQMRQLSRPRRTGVRVYGLGASKTGTHTLSEMFDSRVRCGHEADANRLIPRILHKAETGDGAPLNRVLRLRDALRGLKIDSSSVNAYLIDELLALFPDSRFILTVRAPGLWLRSMVDHSVLHDPTEAWKRFRTWRFGPRSGHPPEEAALAAAGLYPISAYLGYWQQSVGAALDKVPPAQLLILRTEEIGPRAAEIAAFCGLEPGPAPKTTHAYATRVRSGLLDGLEDSYLEGLLERETGPLARRALPGWSAKADIARLRAPKPAKAPA</sequence>
<dbReference type="InterPro" id="IPR027417">
    <property type="entry name" value="P-loop_NTPase"/>
</dbReference>
<dbReference type="SUPFAM" id="SSF52540">
    <property type="entry name" value="P-loop containing nucleoside triphosphate hydrolases"/>
    <property type="match status" value="1"/>
</dbReference>
<dbReference type="InterPro" id="IPR040632">
    <property type="entry name" value="Sulfotransfer_4"/>
</dbReference>
<name>A0A1I6ENK8_9RHOB</name>
<accession>A0A1I6ENK8</accession>
<protein>
    <recommendedName>
        <fullName evidence="3">Sulfotransferase family protein</fullName>
    </recommendedName>
</protein>
<dbReference type="Gene3D" id="3.40.50.300">
    <property type="entry name" value="P-loop containing nucleotide triphosphate hydrolases"/>
    <property type="match status" value="1"/>
</dbReference>
<dbReference type="AlphaFoldDB" id="A0A1I6ENK8"/>
<keyword evidence="2" id="KW-1185">Reference proteome</keyword>
<proteinExistence type="predicted"/>